<reference evidence="5" key="1">
    <citation type="submission" date="2010-02" db="EMBL/GenBank/DDBJ databases">
        <title>Sequencing and annotation of the Blastocystis hominis genome.</title>
        <authorList>
            <person name="Wincker P."/>
        </authorList>
    </citation>
    <scope>NUCLEOTIDE SEQUENCE</scope>
    <source>
        <strain evidence="5">Singapore isolate B</strain>
    </source>
</reference>
<gene>
    <name evidence="5" type="ORF">GSBLH_T00006315001</name>
</gene>
<dbReference type="CDD" id="cd08368">
    <property type="entry name" value="LIM"/>
    <property type="match status" value="1"/>
</dbReference>
<dbReference type="Proteomes" id="UP000008312">
    <property type="component" value="Unassembled WGS sequence"/>
</dbReference>
<evidence type="ECO:0000256" key="3">
    <source>
        <dbReference type="PROSITE-ProRule" id="PRU00125"/>
    </source>
</evidence>
<keyword evidence="6" id="KW-1185">Reference proteome</keyword>
<dbReference type="EMBL" id="FN668643">
    <property type="protein sequence ID" value="CBK21555.2"/>
    <property type="molecule type" value="Genomic_DNA"/>
</dbReference>
<evidence type="ECO:0000256" key="1">
    <source>
        <dbReference type="ARBA" id="ARBA00022723"/>
    </source>
</evidence>
<evidence type="ECO:0000313" key="6">
    <source>
        <dbReference type="Proteomes" id="UP000008312"/>
    </source>
</evidence>
<accession>D8M0G6</accession>
<feature type="domain" description="LIM zinc-binding" evidence="4">
    <location>
        <begin position="18"/>
        <end position="86"/>
    </location>
</feature>
<sequence>MKDNKPFCCDCCDPKDMKICFVCNKPIMEDTFIEAMGNFYHQNHFVCFICKKPFSDVHYYRKDIIYEGEKQSRPLCSECTSYLHTVSCPVCACF</sequence>
<proteinExistence type="predicted"/>
<name>D8M0G6_BLAHO</name>
<dbReference type="Pfam" id="PF00412">
    <property type="entry name" value="LIM"/>
    <property type="match status" value="1"/>
</dbReference>
<keyword evidence="1 3" id="KW-0479">Metal-binding</keyword>
<dbReference type="Gene3D" id="2.10.110.10">
    <property type="entry name" value="Cysteine Rich Protein"/>
    <property type="match status" value="1"/>
</dbReference>
<dbReference type="PROSITE" id="PS50023">
    <property type="entry name" value="LIM_DOMAIN_2"/>
    <property type="match status" value="1"/>
</dbReference>
<dbReference type="OrthoDB" id="20689at2759"/>
<dbReference type="SUPFAM" id="SSF57716">
    <property type="entry name" value="Glucocorticoid receptor-like (DNA-binding domain)"/>
    <property type="match status" value="1"/>
</dbReference>
<dbReference type="InterPro" id="IPR001781">
    <property type="entry name" value="Znf_LIM"/>
</dbReference>
<dbReference type="InParanoid" id="D8M0G6"/>
<dbReference type="AlphaFoldDB" id="D8M0G6"/>
<keyword evidence="2 3" id="KW-0862">Zinc</keyword>
<organism evidence="5">
    <name type="scientific">Blastocystis hominis</name>
    <dbReference type="NCBI Taxonomy" id="12968"/>
    <lineage>
        <taxon>Eukaryota</taxon>
        <taxon>Sar</taxon>
        <taxon>Stramenopiles</taxon>
        <taxon>Bigyra</taxon>
        <taxon>Opalozoa</taxon>
        <taxon>Opalinata</taxon>
        <taxon>Blastocystidae</taxon>
        <taxon>Blastocystis</taxon>
    </lineage>
</organism>
<evidence type="ECO:0000256" key="2">
    <source>
        <dbReference type="ARBA" id="ARBA00022833"/>
    </source>
</evidence>
<dbReference type="GeneID" id="24922440"/>
<dbReference type="RefSeq" id="XP_012895603.1">
    <property type="nucleotide sequence ID" value="XM_013040149.1"/>
</dbReference>
<protein>
    <recommendedName>
        <fullName evidence="4">LIM zinc-binding domain-containing protein</fullName>
    </recommendedName>
</protein>
<evidence type="ECO:0000313" key="5">
    <source>
        <dbReference type="EMBL" id="CBK21555.2"/>
    </source>
</evidence>
<dbReference type="PROSITE" id="PS00478">
    <property type="entry name" value="LIM_DOMAIN_1"/>
    <property type="match status" value="1"/>
</dbReference>
<dbReference type="GO" id="GO:0046872">
    <property type="term" value="F:metal ion binding"/>
    <property type="evidence" value="ECO:0007669"/>
    <property type="project" value="UniProtKB-KW"/>
</dbReference>
<keyword evidence="3" id="KW-0440">LIM domain</keyword>
<evidence type="ECO:0000259" key="4">
    <source>
        <dbReference type="PROSITE" id="PS50023"/>
    </source>
</evidence>
<dbReference type="SMART" id="SM00132">
    <property type="entry name" value="LIM"/>
    <property type="match status" value="1"/>
</dbReference>